<dbReference type="AlphaFoldDB" id="A0A7X1ZH77"/>
<feature type="region of interest" description="Disordered" evidence="1">
    <location>
        <begin position="1"/>
        <end position="30"/>
    </location>
</feature>
<dbReference type="Pfam" id="PF07357">
    <property type="entry name" value="DRAT"/>
    <property type="match status" value="1"/>
</dbReference>
<sequence>MTAVRPDGARSPAPIPASDPVPMRRPQGHSSNLVGVSAGYLSSPEFNDHPESLDMPHVRATTRAFFEMLAEAEDRADAVQAFHAYMAATFCLEPDQIDPLERKRAKAARGDATRRFRSSYLRLLKGWMFETGGAEGAVLKGWVESRFGLLPTWHGAAIPQIPCDAWVRYVEQKMNSRFHDNAIHCQLDLVFTFCQWALRRFVCPQATHITLYRGINVSGEDMVLERPDKRHALVRFNSLTSFTADRAVAECFGDWILTVRVPTVKVVFFADLLPRHPLQGEAEYLVLGGDYFVEMASL</sequence>
<dbReference type="EMBL" id="WIVE01000064">
    <property type="protein sequence ID" value="MQX37969.1"/>
    <property type="molecule type" value="Genomic_DNA"/>
</dbReference>
<reference evidence="2 3" key="1">
    <citation type="submission" date="2019-10" db="EMBL/GenBank/DDBJ databases">
        <title>Draft whole-genome sequence of the purple nonsulfur photosynthetic bacterium Roseospira navarrensis DSM 15114.</title>
        <authorList>
            <person name="Kyndt J.A."/>
            <person name="Meyer T.E."/>
        </authorList>
    </citation>
    <scope>NUCLEOTIDE SEQUENCE [LARGE SCALE GENOMIC DNA]</scope>
    <source>
        <strain evidence="2 3">DSM 15114</strain>
    </source>
</reference>
<name>A0A7X1ZH77_9PROT</name>
<dbReference type="Proteomes" id="UP000434582">
    <property type="component" value="Unassembled WGS sequence"/>
</dbReference>
<organism evidence="2 3">
    <name type="scientific">Roseospira navarrensis</name>
    <dbReference type="NCBI Taxonomy" id="140058"/>
    <lineage>
        <taxon>Bacteria</taxon>
        <taxon>Pseudomonadati</taxon>
        <taxon>Pseudomonadota</taxon>
        <taxon>Alphaproteobacteria</taxon>
        <taxon>Rhodospirillales</taxon>
        <taxon>Rhodospirillaceae</taxon>
        <taxon>Roseospira</taxon>
    </lineage>
</organism>
<keyword evidence="2" id="KW-0808">Transferase</keyword>
<dbReference type="GO" id="GO:0030701">
    <property type="term" value="F:NAD+-dinitrogen-reductase ADP-D-ribosyltransferase activity"/>
    <property type="evidence" value="ECO:0007669"/>
    <property type="project" value="InterPro"/>
</dbReference>
<accession>A0A7X1ZH77</accession>
<protein>
    <submittedName>
        <fullName evidence="2">NAD(+)--dinitrogen-reductase ADP-D-ribosyltransferase</fullName>
    </submittedName>
</protein>
<evidence type="ECO:0000256" key="1">
    <source>
        <dbReference type="SAM" id="MobiDB-lite"/>
    </source>
</evidence>
<keyword evidence="3" id="KW-1185">Reference proteome</keyword>
<proteinExistence type="predicted"/>
<gene>
    <name evidence="2" type="ORF">GHC57_15720</name>
</gene>
<evidence type="ECO:0000313" key="2">
    <source>
        <dbReference type="EMBL" id="MQX37969.1"/>
    </source>
</evidence>
<comment type="caution">
    <text evidence="2">The sequence shown here is derived from an EMBL/GenBank/DDBJ whole genome shotgun (WGS) entry which is preliminary data.</text>
</comment>
<dbReference type="GO" id="GO:0009399">
    <property type="term" value="P:nitrogen fixation"/>
    <property type="evidence" value="ECO:0007669"/>
    <property type="project" value="InterPro"/>
</dbReference>
<dbReference type="InterPro" id="IPR009953">
    <property type="entry name" value="DRA_trans"/>
</dbReference>
<dbReference type="OrthoDB" id="183043at2"/>
<evidence type="ECO:0000313" key="3">
    <source>
        <dbReference type="Proteomes" id="UP000434582"/>
    </source>
</evidence>